<comment type="caution">
    <text evidence="3">The sequence shown here is derived from an EMBL/GenBank/DDBJ whole genome shotgun (WGS) entry which is preliminary data.</text>
</comment>
<dbReference type="InterPro" id="IPR016039">
    <property type="entry name" value="Thiolase-like"/>
</dbReference>
<name>A0A2J7ZYH7_9CHLO</name>
<dbReference type="AlphaFoldDB" id="A0A2J7ZYH7"/>
<protein>
    <submittedName>
        <fullName evidence="3">3-ketoacyl-CoA synthase 9</fullName>
    </submittedName>
</protein>
<keyword evidence="4" id="KW-1185">Reference proteome</keyword>
<dbReference type="PANTHER" id="PTHR31561">
    <property type="entry name" value="3-KETOACYL-COA SYNTHASE"/>
    <property type="match status" value="1"/>
</dbReference>
<dbReference type="GO" id="GO:0016747">
    <property type="term" value="F:acyltransferase activity, transferring groups other than amino-acyl groups"/>
    <property type="evidence" value="ECO:0007669"/>
    <property type="project" value="InterPro"/>
</dbReference>
<organism evidence="3 4">
    <name type="scientific">Tetrabaena socialis</name>
    <dbReference type="NCBI Taxonomy" id="47790"/>
    <lineage>
        <taxon>Eukaryota</taxon>
        <taxon>Viridiplantae</taxon>
        <taxon>Chlorophyta</taxon>
        <taxon>core chlorophytes</taxon>
        <taxon>Chlorophyceae</taxon>
        <taxon>CS clade</taxon>
        <taxon>Chlamydomonadales</taxon>
        <taxon>Tetrabaenaceae</taxon>
        <taxon>Tetrabaena</taxon>
    </lineage>
</organism>
<accession>A0A2J7ZYH7</accession>
<dbReference type="InterPro" id="IPR013747">
    <property type="entry name" value="ACP_syn_III_C"/>
</dbReference>
<dbReference type="Pfam" id="PF08541">
    <property type="entry name" value="ACP_syn_III_C"/>
    <property type="match status" value="1"/>
</dbReference>
<evidence type="ECO:0000313" key="3">
    <source>
        <dbReference type="EMBL" id="PNH05321.1"/>
    </source>
</evidence>
<feature type="domain" description="Beta-ketoacyl-[acyl-carrier-protein] synthase III C-terminal" evidence="2">
    <location>
        <begin position="72"/>
        <end position="153"/>
    </location>
</feature>
<dbReference type="OrthoDB" id="329835at2759"/>
<keyword evidence="1" id="KW-0808">Transferase</keyword>
<reference evidence="3 4" key="1">
    <citation type="journal article" date="2017" name="Mol. Biol. Evol.">
        <title>The 4-celled Tetrabaena socialis nuclear genome reveals the essential components for genetic control of cell number at the origin of multicellularity in the volvocine lineage.</title>
        <authorList>
            <person name="Featherston J."/>
            <person name="Arakaki Y."/>
            <person name="Hanschen E.R."/>
            <person name="Ferris P.J."/>
            <person name="Michod R.E."/>
            <person name="Olson B.J.S.C."/>
            <person name="Nozaki H."/>
            <person name="Durand P.M."/>
        </authorList>
    </citation>
    <scope>NUCLEOTIDE SEQUENCE [LARGE SCALE GENOMIC DNA]</scope>
    <source>
        <strain evidence="3 4">NIES-571</strain>
    </source>
</reference>
<dbReference type="SUPFAM" id="SSF53901">
    <property type="entry name" value="Thiolase-like"/>
    <property type="match status" value="1"/>
</dbReference>
<evidence type="ECO:0000256" key="1">
    <source>
        <dbReference type="ARBA" id="ARBA00022679"/>
    </source>
</evidence>
<evidence type="ECO:0000313" key="4">
    <source>
        <dbReference type="Proteomes" id="UP000236333"/>
    </source>
</evidence>
<proteinExistence type="predicted"/>
<gene>
    <name evidence="3" type="ORF">TSOC_008439</name>
</gene>
<dbReference type="GO" id="GO:0016020">
    <property type="term" value="C:membrane"/>
    <property type="evidence" value="ECO:0007669"/>
    <property type="project" value="InterPro"/>
</dbReference>
<dbReference type="Gene3D" id="3.40.47.10">
    <property type="match status" value="1"/>
</dbReference>
<dbReference type="EMBL" id="PGGS01000315">
    <property type="protein sequence ID" value="PNH05321.1"/>
    <property type="molecule type" value="Genomic_DNA"/>
</dbReference>
<dbReference type="GO" id="GO:0006633">
    <property type="term" value="P:fatty acid biosynthetic process"/>
    <property type="evidence" value="ECO:0007669"/>
    <property type="project" value="InterPro"/>
</dbReference>
<dbReference type="InterPro" id="IPR012392">
    <property type="entry name" value="3-ktacl-CoA_syn"/>
</dbReference>
<dbReference type="Proteomes" id="UP000236333">
    <property type="component" value="Unassembled WGS sequence"/>
</dbReference>
<sequence>MHWSPDAQGVNGIYLGKDIVAEASKVIEDVMRAITPKVMTWGQYGEAGVHVLRRHVLGQPLPPYRPDYTRCIDHFLIHAGGYAVLKGLQEGLNLPSSAMIASFAALREYGNTSASTTWYAFGYTEACEGVKRGQRVFQLGVGGGMKGGCNVWRALRDVDGSKHSAWAHFAGKRLTEADLPRGIDKDVVRHPRAVELLAHAGPISALDTETIDEH</sequence>
<evidence type="ECO:0000259" key="2">
    <source>
        <dbReference type="Pfam" id="PF08541"/>
    </source>
</evidence>